<dbReference type="GO" id="GO:0006351">
    <property type="term" value="P:DNA-templated transcription"/>
    <property type="evidence" value="ECO:0007669"/>
    <property type="project" value="TreeGrafter"/>
</dbReference>
<dbReference type="PROSITE" id="PS50931">
    <property type="entry name" value="HTH_LYSR"/>
    <property type="match status" value="1"/>
</dbReference>
<dbReference type="FunFam" id="1.10.10.10:FF:000001">
    <property type="entry name" value="LysR family transcriptional regulator"/>
    <property type="match status" value="1"/>
</dbReference>
<dbReference type="InterPro" id="IPR005119">
    <property type="entry name" value="LysR_subst-bd"/>
</dbReference>
<name>A0A1B1CK23_RHILE</name>
<geneLocation type="plasmid" evidence="9 10">
    <name>unnamed7</name>
</geneLocation>
<dbReference type="PRINTS" id="PR00039">
    <property type="entry name" value="HTHLYSR"/>
</dbReference>
<dbReference type="GO" id="GO:0003700">
    <property type="term" value="F:DNA-binding transcription factor activity"/>
    <property type="evidence" value="ECO:0007669"/>
    <property type="project" value="InterPro"/>
</dbReference>
<evidence type="ECO:0000313" key="9">
    <source>
        <dbReference type="EMBL" id="ANP90098.1"/>
    </source>
</evidence>
<dbReference type="InterPro" id="IPR036388">
    <property type="entry name" value="WH-like_DNA-bd_sf"/>
</dbReference>
<evidence type="ECO:0000256" key="7">
    <source>
        <dbReference type="ARBA" id="ARBA00083243"/>
    </source>
</evidence>
<dbReference type="RefSeq" id="WP_065283606.1">
    <property type="nucleotide sequence ID" value="NZ_CP016288.1"/>
</dbReference>
<dbReference type="Pfam" id="PF00126">
    <property type="entry name" value="HTH_1"/>
    <property type="match status" value="1"/>
</dbReference>
<dbReference type="AlphaFoldDB" id="A0A1B1CK23"/>
<keyword evidence="2" id="KW-0805">Transcription regulation</keyword>
<evidence type="ECO:0000313" key="10">
    <source>
        <dbReference type="Proteomes" id="UP000092691"/>
    </source>
</evidence>
<keyword evidence="4" id="KW-0804">Transcription</keyword>
<protein>
    <recommendedName>
        <fullName evidence="6">HTH-type transcriptional regulator TtuA</fullName>
    </recommendedName>
    <alternativeName>
        <fullName evidence="7">Tartrate utilization transcriptional regulator</fullName>
    </alternativeName>
</protein>
<dbReference type="Gene3D" id="1.10.10.10">
    <property type="entry name" value="Winged helix-like DNA-binding domain superfamily/Winged helix DNA-binding domain"/>
    <property type="match status" value="1"/>
</dbReference>
<dbReference type="Gene3D" id="3.40.190.10">
    <property type="entry name" value="Periplasmic binding protein-like II"/>
    <property type="match status" value="2"/>
</dbReference>
<dbReference type="PANTHER" id="PTHR30537:SF26">
    <property type="entry name" value="GLYCINE CLEAVAGE SYSTEM TRANSCRIPTIONAL ACTIVATOR"/>
    <property type="match status" value="1"/>
</dbReference>
<accession>A0A1B1CK23</accession>
<evidence type="ECO:0000256" key="3">
    <source>
        <dbReference type="ARBA" id="ARBA00023125"/>
    </source>
</evidence>
<sequence length="311" mass="34320">MHMRRALIPDIVNLQAFESAARHENFSRAAEELNLTQGAISRQIAELEQQTGLRLFERIKRRVVLSDAGQKLLPEVRQLLLQSERLMIGAVAAGTMGSSLRIATLPTFGAKWLVPKLGRFIADHCDVAISIESRSSPFGFAEENFDLAIHFGQPTWAGATATFLCHETVLPVASPAALQEEPRAAANDPFCSAQLLHLTTRPKLWSDWSAHHAISLPRAYQGPRFDQFSMIISAAIAGLGVALLPTYLVEDELASGALAPFVPQSMQTENAYWIVRPEQKRTMGLAVEFQEWLLREINRSNSIATLGPNIS</sequence>
<dbReference type="GO" id="GO:0043565">
    <property type="term" value="F:sequence-specific DNA binding"/>
    <property type="evidence" value="ECO:0007669"/>
    <property type="project" value="TreeGrafter"/>
</dbReference>
<dbReference type="Pfam" id="PF03466">
    <property type="entry name" value="LysR_substrate"/>
    <property type="match status" value="1"/>
</dbReference>
<organism evidence="9 10">
    <name type="scientific">Rhizobium leguminosarum</name>
    <dbReference type="NCBI Taxonomy" id="384"/>
    <lineage>
        <taxon>Bacteria</taxon>
        <taxon>Pseudomonadati</taxon>
        <taxon>Pseudomonadota</taxon>
        <taxon>Alphaproteobacteria</taxon>
        <taxon>Hyphomicrobiales</taxon>
        <taxon>Rhizobiaceae</taxon>
        <taxon>Rhizobium/Agrobacterium group</taxon>
        <taxon>Rhizobium</taxon>
    </lineage>
</organism>
<evidence type="ECO:0000256" key="4">
    <source>
        <dbReference type="ARBA" id="ARBA00023163"/>
    </source>
</evidence>
<dbReference type="PANTHER" id="PTHR30537">
    <property type="entry name" value="HTH-TYPE TRANSCRIPTIONAL REGULATOR"/>
    <property type="match status" value="1"/>
</dbReference>
<proteinExistence type="inferred from homology"/>
<evidence type="ECO:0000256" key="1">
    <source>
        <dbReference type="ARBA" id="ARBA00009437"/>
    </source>
</evidence>
<evidence type="ECO:0000256" key="5">
    <source>
        <dbReference type="ARBA" id="ARBA00054626"/>
    </source>
</evidence>
<dbReference type="Proteomes" id="UP000092691">
    <property type="component" value="Plasmid unnamed7"/>
</dbReference>
<dbReference type="OrthoDB" id="5526340at2"/>
<dbReference type="EMBL" id="CP016288">
    <property type="protein sequence ID" value="ANP90098.1"/>
    <property type="molecule type" value="Genomic_DNA"/>
</dbReference>
<evidence type="ECO:0000256" key="6">
    <source>
        <dbReference type="ARBA" id="ARBA00067332"/>
    </source>
</evidence>
<keyword evidence="3" id="KW-0238">DNA-binding</keyword>
<comment type="similarity">
    <text evidence="1">Belongs to the LysR transcriptional regulatory family.</text>
</comment>
<evidence type="ECO:0000259" key="8">
    <source>
        <dbReference type="PROSITE" id="PS50931"/>
    </source>
</evidence>
<dbReference type="InterPro" id="IPR000847">
    <property type="entry name" value="LysR_HTH_N"/>
</dbReference>
<dbReference type="InterPro" id="IPR058163">
    <property type="entry name" value="LysR-type_TF_proteobact-type"/>
</dbReference>
<dbReference type="SUPFAM" id="SSF53850">
    <property type="entry name" value="Periplasmic binding protein-like II"/>
    <property type="match status" value="1"/>
</dbReference>
<feature type="domain" description="HTH lysR-type" evidence="8">
    <location>
        <begin position="14"/>
        <end position="66"/>
    </location>
</feature>
<gene>
    <name evidence="9" type="ORF">BA011_39900</name>
</gene>
<dbReference type="SUPFAM" id="SSF46785">
    <property type="entry name" value="Winged helix' DNA-binding domain"/>
    <property type="match status" value="1"/>
</dbReference>
<reference evidence="9 10" key="1">
    <citation type="submission" date="2016-06" db="EMBL/GenBank/DDBJ databases">
        <title>Microsymbionts genomes from the relict species Vavilovia formosa.</title>
        <authorList>
            <person name="Chirak E."/>
            <person name="Kimeklis A."/>
            <person name="Andronov E."/>
        </authorList>
    </citation>
    <scope>NUCLEOTIDE SEQUENCE [LARGE SCALE GENOMIC DNA]</scope>
    <source>
        <strain evidence="9 10">Vaf10</strain>
        <plasmid evidence="10">Plasmid unnamed7</plasmid>
    </source>
</reference>
<comment type="function">
    <text evidence="5">Transcriptional regulator of the ttuABCDE tartrate utilization operon.</text>
</comment>
<dbReference type="InterPro" id="IPR036390">
    <property type="entry name" value="WH_DNA-bd_sf"/>
</dbReference>
<evidence type="ECO:0000256" key="2">
    <source>
        <dbReference type="ARBA" id="ARBA00023015"/>
    </source>
</evidence>
<keyword evidence="9" id="KW-0614">Plasmid</keyword>